<dbReference type="SMART" id="SM00345">
    <property type="entry name" value="HTH_GNTR"/>
    <property type="match status" value="1"/>
</dbReference>
<comment type="caution">
    <text evidence="5">The sequence shown here is derived from an EMBL/GenBank/DDBJ whole genome shotgun (WGS) entry which is preliminary data.</text>
</comment>
<dbReference type="OrthoDB" id="8584262at2"/>
<dbReference type="PANTHER" id="PTHR44846:SF1">
    <property type="entry name" value="MANNOSYL-D-GLYCERATE TRANSPORT_METABOLISM SYSTEM REPRESSOR MNGR-RELATED"/>
    <property type="match status" value="1"/>
</dbReference>
<accession>A0A660L4D8</accession>
<name>A0A660L4D8_9ACTN</name>
<dbReference type="GO" id="GO:0045892">
    <property type="term" value="P:negative regulation of DNA-templated transcription"/>
    <property type="evidence" value="ECO:0007669"/>
    <property type="project" value="TreeGrafter"/>
</dbReference>
<dbReference type="SUPFAM" id="SSF46785">
    <property type="entry name" value="Winged helix' DNA-binding domain"/>
    <property type="match status" value="1"/>
</dbReference>
<gene>
    <name evidence="5" type="ORF">C8N24_5750</name>
</gene>
<evidence type="ECO:0000256" key="2">
    <source>
        <dbReference type="ARBA" id="ARBA00023125"/>
    </source>
</evidence>
<dbReference type="CDD" id="cd07377">
    <property type="entry name" value="WHTH_GntR"/>
    <property type="match status" value="1"/>
</dbReference>
<keyword evidence="2" id="KW-0238">DNA-binding</keyword>
<dbReference type="InterPro" id="IPR036390">
    <property type="entry name" value="WH_DNA-bd_sf"/>
</dbReference>
<keyword evidence="3" id="KW-0804">Transcription</keyword>
<reference evidence="5 6" key="1">
    <citation type="submission" date="2018-10" db="EMBL/GenBank/DDBJ databases">
        <title>Genomic Encyclopedia of Archaeal and Bacterial Type Strains, Phase II (KMG-II): from individual species to whole genera.</title>
        <authorList>
            <person name="Goeker M."/>
        </authorList>
    </citation>
    <scope>NUCLEOTIDE SEQUENCE [LARGE SCALE GENOMIC DNA]</scope>
    <source>
        <strain evidence="5 6">DSM 14954</strain>
    </source>
</reference>
<dbReference type="InterPro" id="IPR011663">
    <property type="entry name" value="UTRA"/>
</dbReference>
<evidence type="ECO:0000259" key="4">
    <source>
        <dbReference type="PROSITE" id="PS50949"/>
    </source>
</evidence>
<dbReference type="Gene3D" id="1.10.10.10">
    <property type="entry name" value="Winged helix-like DNA-binding domain superfamily/Winged helix DNA-binding domain"/>
    <property type="match status" value="1"/>
</dbReference>
<dbReference type="PROSITE" id="PS50949">
    <property type="entry name" value="HTH_GNTR"/>
    <property type="match status" value="1"/>
</dbReference>
<organism evidence="5 6">
    <name type="scientific">Solirubrobacter pauli</name>
    <dbReference type="NCBI Taxonomy" id="166793"/>
    <lineage>
        <taxon>Bacteria</taxon>
        <taxon>Bacillati</taxon>
        <taxon>Actinomycetota</taxon>
        <taxon>Thermoleophilia</taxon>
        <taxon>Solirubrobacterales</taxon>
        <taxon>Solirubrobacteraceae</taxon>
        <taxon>Solirubrobacter</taxon>
    </lineage>
</organism>
<dbReference type="SUPFAM" id="SSF64288">
    <property type="entry name" value="Chorismate lyase-like"/>
    <property type="match status" value="1"/>
</dbReference>
<dbReference type="Gene3D" id="3.40.1410.10">
    <property type="entry name" value="Chorismate lyase-like"/>
    <property type="match status" value="1"/>
</dbReference>
<feature type="domain" description="HTH gntR-type" evidence="4">
    <location>
        <begin position="7"/>
        <end position="77"/>
    </location>
</feature>
<dbReference type="PRINTS" id="PR00035">
    <property type="entry name" value="HTHGNTR"/>
</dbReference>
<keyword evidence="1" id="KW-0805">Transcription regulation</keyword>
<dbReference type="PANTHER" id="PTHR44846">
    <property type="entry name" value="MANNOSYL-D-GLYCERATE TRANSPORT/METABOLISM SYSTEM REPRESSOR MNGR-RELATED"/>
    <property type="match status" value="1"/>
</dbReference>
<evidence type="ECO:0000313" key="6">
    <source>
        <dbReference type="Proteomes" id="UP000278962"/>
    </source>
</evidence>
<dbReference type="InterPro" id="IPR000524">
    <property type="entry name" value="Tscrpt_reg_HTH_GntR"/>
</dbReference>
<dbReference type="InterPro" id="IPR050679">
    <property type="entry name" value="Bact_HTH_transcr_reg"/>
</dbReference>
<dbReference type="InterPro" id="IPR036388">
    <property type="entry name" value="WH-like_DNA-bd_sf"/>
</dbReference>
<dbReference type="AlphaFoldDB" id="A0A660L4D8"/>
<evidence type="ECO:0000256" key="1">
    <source>
        <dbReference type="ARBA" id="ARBA00023015"/>
    </source>
</evidence>
<dbReference type="InterPro" id="IPR028978">
    <property type="entry name" value="Chorismate_lyase_/UTRA_dom_sf"/>
</dbReference>
<dbReference type="EMBL" id="RBIL01000002">
    <property type="protein sequence ID" value="RKQ87722.1"/>
    <property type="molecule type" value="Genomic_DNA"/>
</dbReference>
<dbReference type="Proteomes" id="UP000278962">
    <property type="component" value="Unassembled WGS sequence"/>
</dbReference>
<dbReference type="Pfam" id="PF00392">
    <property type="entry name" value="GntR"/>
    <property type="match status" value="1"/>
</dbReference>
<evidence type="ECO:0000313" key="5">
    <source>
        <dbReference type="EMBL" id="RKQ87722.1"/>
    </source>
</evidence>
<protein>
    <submittedName>
        <fullName evidence="5">GntR family transcriptional regulator</fullName>
    </submittedName>
</protein>
<evidence type="ECO:0000256" key="3">
    <source>
        <dbReference type="ARBA" id="ARBA00023163"/>
    </source>
</evidence>
<proteinExistence type="predicted"/>
<sequence length="244" mass="27308">MTGLANTNGRGSKQALVRDEILGMLDDLKVGDALPSERRLATDLGVSRPTLRAVIDELVREGLLLRRHGSGTYVAEPKIALPLTMTSFSEDMTRRGMRPGSRVVDFQCMAAGAKLGQRLQISPVDEVWVITRLRLADDETMAIEWLHAPRRLLGDLRREELSDHSYYELLRVRRDITIASGVQTIEPTVTSPEEAELLGVPVHSPAFLFERTTTSDGGEVVEFVRSVYRGDRYRLVTELRPALR</sequence>
<dbReference type="SMART" id="SM00866">
    <property type="entry name" value="UTRA"/>
    <property type="match status" value="1"/>
</dbReference>
<dbReference type="GO" id="GO:0003677">
    <property type="term" value="F:DNA binding"/>
    <property type="evidence" value="ECO:0007669"/>
    <property type="project" value="UniProtKB-KW"/>
</dbReference>
<keyword evidence="6" id="KW-1185">Reference proteome</keyword>
<dbReference type="RefSeq" id="WP_121256519.1">
    <property type="nucleotide sequence ID" value="NZ_RBIL01000002.1"/>
</dbReference>
<dbReference type="Pfam" id="PF07702">
    <property type="entry name" value="UTRA"/>
    <property type="match status" value="1"/>
</dbReference>
<dbReference type="GO" id="GO:0003700">
    <property type="term" value="F:DNA-binding transcription factor activity"/>
    <property type="evidence" value="ECO:0007669"/>
    <property type="project" value="InterPro"/>
</dbReference>